<accession>A0A2P8F2G3</accession>
<protein>
    <submittedName>
        <fullName evidence="1">Uncharacterized protein</fullName>
    </submittedName>
</protein>
<dbReference type="EMBL" id="PYGI01000003">
    <property type="protein sequence ID" value="PSL15902.1"/>
    <property type="molecule type" value="Genomic_DNA"/>
</dbReference>
<dbReference type="Proteomes" id="UP000242133">
    <property type="component" value="Unassembled WGS sequence"/>
</dbReference>
<sequence>MLSRETVLLLKSGCDKSNDIYSQGDLTYLYKFGYGRAHSFIDREVLNKAKFPRKLNSKEIGDVELFFESALVTPGSSLAASETRSYVSLLINNLETDFSGMHFFLSENYEDGYSKLIEFTCVEDNNFHTLELFWSVD</sequence>
<proteinExistence type="predicted"/>
<dbReference type="AlphaFoldDB" id="A0A2P8F2G3"/>
<dbReference type="RefSeq" id="WP_106590718.1">
    <property type="nucleotide sequence ID" value="NZ_PYGI01000003.1"/>
</dbReference>
<organism evidence="1 2">
    <name type="scientific">Marinobacterium halophilum</name>
    <dbReference type="NCBI Taxonomy" id="267374"/>
    <lineage>
        <taxon>Bacteria</taxon>
        <taxon>Pseudomonadati</taxon>
        <taxon>Pseudomonadota</taxon>
        <taxon>Gammaproteobacteria</taxon>
        <taxon>Oceanospirillales</taxon>
        <taxon>Oceanospirillaceae</taxon>
        <taxon>Marinobacterium</taxon>
    </lineage>
</organism>
<evidence type="ECO:0000313" key="1">
    <source>
        <dbReference type="EMBL" id="PSL15902.1"/>
    </source>
</evidence>
<reference evidence="1 2" key="1">
    <citation type="submission" date="2018-03" db="EMBL/GenBank/DDBJ databases">
        <title>Genomic Encyclopedia of Archaeal and Bacterial Type Strains, Phase II (KMG-II): from individual species to whole genera.</title>
        <authorList>
            <person name="Goeker M."/>
        </authorList>
    </citation>
    <scope>NUCLEOTIDE SEQUENCE [LARGE SCALE GENOMIC DNA]</scope>
    <source>
        <strain evidence="1 2">DSM 17586</strain>
    </source>
</reference>
<dbReference type="OrthoDB" id="6120466at2"/>
<gene>
    <name evidence="1" type="ORF">CLV44_103186</name>
</gene>
<evidence type="ECO:0000313" key="2">
    <source>
        <dbReference type="Proteomes" id="UP000242133"/>
    </source>
</evidence>
<comment type="caution">
    <text evidence="1">The sequence shown here is derived from an EMBL/GenBank/DDBJ whole genome shotgun (WGS) entry which is preliminary data.</text>
</comment>
<name>A0A2P8F2G3_9GAMM</name>
<keyword evidence="2" id="KW-1185">Reference proteome</keyword>